<comment type="caution">
    <text evidence="2">The sequence shown here is derived from an EMBL/GenBank/DDBJ whole genome shotgun (WGS) entry which is preliminary data.</text>
</comment>
<dbReference type="Proteomes" id="UP001177023">
    <property type="component" value="Unassembled WGS sequence"/>
</dbReference>
<evidence type="ECO:0000313" key="2">
    <source>
        <dbReference type="EMBL" id="CAJ0570883.1"/>
    </source>
</evidence>
<gene>
    <name evidence="2" type="ORF">MSPICULIGERA_LOCUS9316</name>
</gene>
<dbReference type="EMBL" id="CATQJA010002497">
    <property type="protein sequence ID" value="CAJ0570883.1"/>
    <property type="molecule type" value="Genomic_DNA"/>
</dbReference>
<organism evidence="2 3">
    <name type="scientific">Mesorhabditis spiculigera</name>
    <dbReference type="NCBI Taxonomy" id="96644"/>
    <lineage>
        <taxon>Eukaryota</taxon>
        <taxon>Metazoa</taxon>
        <taxon>Ecdysozoa</taxon>
        <taxon>Nematoda</taxon>
        <taxon>Chromadorea</taxon>
        <taxon>Rhabditida</taxon>
        <taxon>Rhabditina</taxon>
        <taxon>Rhabditomorpha</taxon>
        <taxon>Rhabditoidea</taxon>
        <taxon>Rhabditidae</taxon>
        <taxon>Mesorhabditinae</taxon>
        <taxon>Mesorhabditis</taxon>
    </lineage>
</organism>
<reference evidence="2" key="1">
    <citation type="submission" date="2023-06" db="EMBL/GenBank/DDBJ databases">
        <authorList>
            <person name="Delattre M."/>
        </authorList>
    </citation>
    <scope>NUCLEOTIDE SEQUENCE</scope>
    <source>
        <strain evidence="2">AF72</strain>
    </source>
</reference>
<feature type="transmembrane region" description="Helical" evidence="1">
    <location>
        <begin position="118"/>
        <end position="142"/>
    </location>
</feature>
<keyword evidence="3" id="KW-1185">Reference proteome</keyword>
<feature type="transmembrane region" description="Helical" evidence="1">
    <location>
        <begin position="55"/>
        <end position="73"/>
    </location>
</feature>
<feature type="transmembrane region" description="Helical" evidence="1">
    <location>
        <begin position="28"/>
        <end position="49"/>
    </location>
</feature>
<evidence type="ECO:0000313" key="3">
    <source>
        <dbReference type="Proteomes" id="UP001177023"/>
    </source>
</evidence>
<proteinExistence type="predicted"/>
<sequence length="150" mass="16557">MPVINIPHHESDSEYRCCFGCSHVKTGFCIFLALNIFGTLGASGALFGAHNAAQITHVAISWIGIGFALYLVLAEKPWFARIYSIIYLIFLVLMLIAGVLGIVLILVDNDGSSLLERIGLAFLFTIPVLFLVWQATVVRAYCRYIINECS</sequence>
<keyword evidence="1" id="KW-0812">Transmembrane</keyword>
<feature type="transmembrane region" description="Helical" evidence="1">
    <location>
        <begin position="85"/>
        <end position="106"/>
    </location>
</feature>
<name>A0AA36CL82_9BILA</name>
<keyword evidence="1" id="KW-0472">Membrane</keyword>
<accession>A0AA36CL82</accession>
<evidence type="ECO:0000256" key="1">
    <source>
        <dbReference type="SAM" id="Phobius"/>
    </source>
</evidence>
<dbReference type="AlphaFoldDB" id="A0AA36CL82"/>
<feature type="non-terminal residue" evidence="2">
    <location>
        <position position="1"/>
    </location>
</feature>
<protein>
    <submittedName>
        <fullName evidence="2">Uncharacterized protein</fullName>
    </submittedName>
</protein>
<keyword evidence="1" id="KW-1133">Transmembrane helix</keyword>